<evidence type="ECO:0000256" key="1">
    <source>
        <dbReference type="ARBA" id="ARBA00006643"/>
    </source>
</evidence>
<sequence>MNFGRLSMSQLDSLACKISNLSQLRQFHAQLIQNSLHHHSQWASLLISQCTRLRAPPPYTRLIFDSTPRPDIHVFISMLKYYSNLGSAHFNQVVSLYQKLQCCDLRIGTFVYPVLIKSAGSKGIEFHAHVLKLGLASDPYIRNAIMGLYAKYGPVENARDVFAEMHERTLADWNNMIFGYWNWGNKAEACRLFDMMPERNVVTWTAMVTGYARMKDLENARRYFDEIPEKNVVSWNAMLSAYAQNRFPEEALKLFDDMMNSRDQPNETTWAIVISACSSCGDCSLADSFVQKLNQKRIHLSYFAKTALLDMYAKRGSLQAARQVFDELGVSRNTVTWNAMISAYTRVGDLASARELFDKMLERDVVTWNSMISGYAQNGQSALAIDLFKDMITAADDPKPDEVTMVSVISACGHLGALDIGNWVISIVRKNHIKLSISGYNSLIFLYSKCGSMDDAKRTFQEMTTRDVVSYNTLIAGFAAHGHGMEAVKLLSKMKGEFVEPDRVTYIVILTACSHAGMLEEGWKVFESIKAPDADHYACVIDLLGRVGKLDEAKKIIDDMPKEPYAGVYGSLLNASRIHKRIDLGEFAASTLFELEPHNSGNYILLSNIYASAGRWDDVVRVRELMRKVGVKKATGWSWVEYKGKLHKFIVGDKSHERSDDVYRVLAELGRKMRNSGYMADKTCVLRDVEEEEKEEMVGTHSEKLAVCFALLVTDAEAVIRVVKNLRVCWDCHTAMKMISNLEGRKIILRDNNRFHCFSDGICSCGDYW</sequence>
<proteinExistence type="inferred from homology"/>
<dbReference type="GO" id="GO:0008270">
    <property type="term" value="F:zinc ion binding"/>
    <property type="evidence" value="ECO:0007669"/>
    <property type="project" value="InterPro"/>
</dbReference>
<evidence type="ECO:0000256" key="3">
    <source>
        <dbReference type="PROSITE-ProRule" id="PRU00708"/>
    </source>
</evidence>
<reference evidence="5 6" key="1">
    <citation type="journal article" date="2013" name="Nat. Genet.">
        <title>The high-quality draft genome of peach (Prunus persica) identifies unique patterns of genetic diversity, domestication and genome evolution.</title>
        <authorList>
            <consortium name="International Peach Genome Initiative"/>
            <person name="Verde I."/>
            <person name="Abbott A.G."/>
            <person name="Scalabrin S."/>
            <person name="Jung S."/>
            <person name="Shu S."/>
            <person name="Marroni F."/>
            <person name="Zhebentyayeva T."/>
            <person name="Dettori M.T."/>
            <person name="Grimwood J."/>
            <person name="Cattonaro F."/>
            <person name="Zuccolo A."/>
            <person name="Rossini L."/>
            <person name="Jenkins J."/>
            <person name="Vendramin E."/>
            <person name="Meisel L.A."/>
            <person name="Decroocq V."/>
            <person name="Sosinski B."/>
            <person name="Prochnik S."/>
            <person name="Mitros T."/>
            <person name="Policriti A."/>
            <person name="Cipriani G."/>
            <person name="Dondini L."/>
            <person name="Ficklin S."/>
            <person name="Goodstein D.M."/>
            <person name="Xuan P."/>
            <person name="Del Fabbro C."/>
            <person name="Aramini V."/>
            <person name="Copetti D."/>
            <person name="Gonzalez S."/>
            <person name="Horner D.S."/>
            <person name="Falchi R."/>
            <person name="Lucas S."/>
            <person name="Mica E."/>
            <person name="Maldonado J."/>
            <person name="Lazzari B."/>
            <person name="Bielenberg D."/>
            <person name="Pirona R."/>
            <person name="Miculan M."/>
            <person name="Barakat A."/>
            <person name="Testolin R."/>
            <person name="Stella A."/>
            <person name="Tartarini S."/>
            <person name="Tonutti P."/>
            <person name="Arus P."/>
            <person name="Orellana A."/>
            <person name="Wells C."/>
            <person name="Main D."/>
            <person name="Vizzotto G."/>
            <person name="Silva H."/>
            <person name="Salamini F."/>
            <person name="Schmutz J."/>
            <person name="Morgante M."/>
            <person name="Rokhsar D.S."/>
        </authorList>
    </citation>
    <scope>NUCLEOTIDE SEQUENCE [LARGE SCALE GENOMIC DNA]</scope>
    <source>
        <strain evidence="6">cv. Nemared</strain>
    </source>
</reference>
<dbReference type="InterPro" id="IPR046848">
    <property type="entry name" value="E_motif"/>
</dbReference>
<dbReference type="Gramene" id="ONI36475">
    <property type="protein sequence ID" value="ONI36475"/>
    <property type="gene ID" value="PRUPE_1G586800"/>
</dbReference>
<dbReference type="GO" id="GO:0009451">
    <property type="term" value="P:RNA modification"/>
    <property type="evidence" value="ECO:0000318"/>
    <property type="project" value="GO_Central"/>
</dbReference>
<dbReference type="InterPro" id="IPR011990">
    <property type="entry name" value="TPR-like_helical_dom_sf"/>
</dbReference>
<dbReference type="Pfam" id="PF12854">
    <property type="entry name" value="PPR_1"/>
    <property type="match status" value="1"/>
</dbReference>
<dbReference type="eggNOG" id="KOG4197">
    <property type="taxonomic scope" value="Eukaryota"/>
</dbReference>
<dbReference type="FunFam" id="1.25.40.10:FF:000348">
    <property type="entry name" value="Pentatricopeptide repeat-containing protein chloroplastic"/>
    <property type="match status" value="1"/>
</dbReference>
<dbReference type="GO" id="GO:0048731">
    <property type="term" value="P:system development"/>
    <property type="evidence" value="ECO:0007669"/>
    <property type="project" value="UniProtKB-ARBA"/>
</dbReference>
<evidence type="ECO:0000256" key="2">
    <source>
        <dbReference type="ARBA" id="ARBA00022737"/>
    </source>
</evidence>
<dbReference type="PANTHER" id="PTHR47926">
    <property type="entry name" value="PENTATRICOPEPTIDE REPEAT-CONTAINING PROTEIN"/>
    <property type="match status" value="1"/>
</dbReference>
<dbReference type="AlphaFoldDB" id="A0A251RPC0"/>
<feature type="repeat" description="PPR" evidence="3">
    <location>
        <begin position="467"/>
        <end position="501"/>
    </location>
</feature>
<dbReference type="FunFam" id="1.25.40.10:FF:000125">
    <property type="entry name" value="Pentatricopeptide repeat-containing protein"/>
    <property type="match status" value="1"/>
</dbReference>
<dbReference type="GO" id="GO:0003723">
    <property type="term" value="F:RNA binding"/>
    <property type="evidence" value="ECO:0007669"/>
    <property type="project" value="InterPro"/>
</dbReference>
<dbReference type="OrthoDB" id="185373at2759"/>
<evidence type="ECO:0000313" key="6">
    <source>
        <dbReference type="Proteomes" id="UP000006882"/>
    </source>
</evidence>
<evidence type="ECO:0000313" key="5">
    <source>
        <dbReference type="EMBL" id="ONI36475.1"/>
    </source>
</evidence>
<dbReference type="Proteomes" id="UP000006882">
    <property type="component" value="Chromosome G1"/>
</dbReference>
<gene>
    <name evidence="5" type="ORF">PRUPE_1G586800</name>
</gene>
<evidence type="ECO:0000259" key="4">
    <source>
        <dbReference type="Pfam" id="PF14432"/>
    </source>
</evidence>
<organism evidence="5 6">
    <name type="scientific">Prunus persica</name>
    <name type="common">Peach</name>
    <name type="synonym">Amygdalus persica</name>
    <dbReference type="NCBI Taxonomy" id="3760"/>
    <lineage>
        <taxon>Eukaryota</taxon>
        <taxon>Viridiplantae</taxon>
        <taxon>Streptophyta</taxon>
        <taxon>Embryophyta</taxon>
        <taxon>Tracheophyta</taxon>
        <taxon>Spermatophyta</taxon>
        <taxon>Magnoliopsida</taxon>
        <taxon>eudicotyledons</taxon>
        <taxon>Gunneridae</taxon>
        <taxon>Pentapetalae</taxon>
        <taxon>rosids</taxon>
        <taxon>fabids</taxon>
        <taxon>Rosales</taxon>
        <taxon>Rosaceae</taxon>
        <taxon>Amygdaloideae</taxon>
        <taxon>Amygdaleae</taxon>
        <taxon>Prunus</taxon>
    </lineage>
</organism>
<dbReference type="EMBL" id="CM007651">
    <property type="protein sequence ID" value="ONI36475.1"/>
    <property type="molecule type" value="Genomic_DNA"/>
</dbReference>
<protein>
    <recommendedName>
        <fullName evidence="4">DYW domain-containing protein</fullName>
    </recommendedName>
</protein>
<dbReference type="NCBIfam" id="TIGR00756">
    <property type="entry name" value="PPR"/>
    <property type="match status" value="6"/>
</dbReference>
<dbReference type="Gene3D" id="1.25.40.10">
    <property type="entry name" value="Tetratricopeptide repeat domain"/>
    <property type="match status" value="5"/>
</dbReference>
<dbReference type="InterPro" id="IPR002885">
    <property type="entry name" value="PPR_rpt"/>
</dbReference>
<feature type="repeat" description="PPR" evidence="3">
    <location>
        <begin position="200"/>
        <end position="230"/>
    </location>
</feature>
<dbReference type="SMR" id="A0A251RPC0"/>
<dbReference type="Pfam" id="PF01535">
    <property type="entry name" value="PPR"/>
    <property type="match status" value="4"/>
</dbReference>
<keyword evidence="2" id="KW-0677">Repeat</keyword>
<dbReference type="Pfam" id="PF13041">
    <property type="entry name" value="PPR_2"/>
    <property type="match status" value="3"/>
</dbReference>
<dbReference type="InterPro" id="IPR046960">
    <property type="entry name" value="PPR_At4g14850-like_plant"/>
</dbReference>
<dbReference type="PANTHER" id="PTHR47926:SF373">
    <property type="entry name" value="TETRATRICOPEPTIDE-LIKE HELICAL DOMAIN SUPERFAMILY, DYW DOMAIN-CONTAINING PROTEIN"/>
    <property type="match status" value="1"/>
</dbReference>
<dbReference type="PROSITE" id="PS51375">
    <property type="entry name" value="PPR"/>
    <property type="match status" value="6"/>
</dbReference>
<dbReference type="Pfam" id="PF14432">
    <property type="entry name" value="DYW_deaminase"/>
    <property type="match status" value="1"/>
</dbReference>
<keyword evidence="6" id="KW-1185">Reference proteome</keyword>
<feature type="repeat" description="PPR" evidence="3">
    <location>
        <begin position="231"/>
        <end position="265"/>
    </location>
</feature>
<feature type="domain" description="DYW" evidence="4">
    <location>
        <begin position="677"/>
        <end position="769"/>
    </location>
</feature>
<comment type="similarity">
    <text evidence="1">Belongs to the PPR family. PCMP-H subfamily.</text>
</comment>
<feature type="repeat" description="PPR" evidence="3">
    <location>
        <begin position="533"/>
        <end position="563"/>
    </location>
</feature>
<feature type="repeat" description="PPR" evidence="3">
    <location>
        <begin position="436"/>
        <end position="466"/>
    </location>
</feature>
<dbReference type="InterPro" id="IPR032867">
    <property type="entry name" value="DYW_dom"/>
</dbReference>
<accession>A0A251RPC0</accession>
<dbReference type="FunFam" id="1.25.40.10:FF:000184">
    <property type="entry name" value="Pentatricopeptide repeat-containing protein, chloroplastic"/>
    <property type="match status" value="1"/>
</dbReference>
<dbReference type="SUPFAM" id="SSF48452">
    <property type="entry name" value="TPR-like"/>
    <property type="match status" value="1"/>
</dbReference>
<feature type="repeat" description="PPR" evidence="3">
    <location>
        <begin position="333"/>
        <end position="367"/>
    </location>
</feature>
<name>A0A251RPC0_PRUPE</name>
<dbReference type="Pfam" id="PF20431">
    <property type="entry name" value="E_motif"/>
    <property type="match status" value="1"/>
</dbReference>